<gene>
    <name evidence="2" type="ORF">MSTE_04641</name>
</gene>
<evidence type="ECO:0000313" key="3">
    <source>
        <dbReference type="Proteomes" id="UP000217954"/>
    </source>
</evidence>
<dbReference type="OrthoDB" id="4571447at2"/>
<keyword evidence="3" id="KW-1185">Reference proteome</keyword>
<evidence type="ECO:0000313" key="2">
    <source>
        <dbReference type="EMBL" id="BAX99932.1"/>
    </source>
</evidence>
<name>A0A1Z4F465_9MYCO</name>
<dbReference type="Proteomes" id="UP000217954">
    <property type="component" value="Chromosome"/>
</dbReference>
<dbReference type="InterPro" id="IPR010310">
    <property type="entry name" value="T7SS_ESAT-6-like"/>
</dbReference>
<keyword evidence="1" id="KW-0175">Coiled coil</keyword>
<dbReference type="EMBL" id="AP018165">
    <property type="protein sequence ID" value="BAX99932.1"/>
    <property type="molecule type" value="Genomic_DNA"/>
</dbReference>
<evidence type="ECO:0000256" key="1">
    <source>
        <dbReference type="SAM" id="Coils"/>
    </source>
</evidence>
<evidence type="ECO:0008006" key="4">
    <source>
        <dbReference type="Google" id="ProtNLM"/>
    </source>
</evidence>
<proteinExistence type="predicted"/>
<dbReference type="SUPFAM" id="SSF140453">
    <property type="entry name" value="EsxAB dimer-like"/>
    <property type="match status" value="1"/>
</dbReference>
<dbReference type="Gene3D" id="1.10.287.1060">
    <property type="entry name" value="ESAT-6-like"/>
    <property type="match status" value="1"/>
</dbReference>
<dbReference type="RefSeq" id="WP_096504651.1">
    <property type="nucleotide sequence ID" value="NZ_AP018165.1"/>
</dbReference>
<dbReference type="Pfam" id="PF06013">
    <property type="entry name" value="WXG100"/>
    <property type="match status" value="1"/>
</dbReference>
<organism evidence="2 3">
    <name type="scientific">[Mycobacterium] stephanolepidis</name>
    <dbReference type="NCBI Taxonomy" id="1520670"/>
    <lineage>
        <taxon>Bacteria</taxon>
        <taxon>Bacillati</taxon>
        <taxon>Actinomycetota</taxon>
        <taxon>Actinomycetes</taxon>
        <taxon>Mycobacteriales</taxon>
        <taxon>Mycobacteriaceae</taxon>
        <taxon>Mycobacteroides</taxon>
    </lineage>
</organism>
<protein>
    <recommendedName>
        <fullName evidence="4">WXG100 family type VII secretion target</fullName>
    </recommendedName>
</protein>
<feature type="coiled-coil region" evidence="1">
    <location>
        <begin position="8"/>
        <end position="42"/>
    </location>
</feature>
<reference evidence="2 3" key="2">
    <citation type="journal article" date="2017" name="Int. J. Syst. Evol. Microbiol.">
        <title>Mycobacterium stephanolepidis sp. nov., a rapidly growing species related to Mycobacterium chelonae, isolated from marine teleost fish, Stephanolepis cirrhifer.</title>
        <authorList>
            <person name="Fukano H."/>
            <person name="Wada S."/>
            <person name="Kurata O."/>
            <person name="Katayama K."/>
            <person name="Fujiwara N."/>
            <person name="Hoshino Y."/>
        </authorList>
    </citation>
    <scope>NUCLEOTIDE SEQUENCE [LARGE SCALE GENOMIC DNA]</scope>
    <source>
        <strain evidence="2 3">NJB0901</strain>
    </source>
</reference>
<dbReference type="KEGG" id="mste:MSTE_04641"/>
<dbReference type="InterPro" id="IPR036689">
    <property type="entry name" value="ESAT-6-like_sf"/>
</dbReference>
<accession>A0A1Z4F465</accession>
<dbReference type="AlphaFoldDB" id="A0A1Z4F465"/>
<sequence length="99" mass="11436">MSERSYDLDAMQEHIDFLTAQMESLTEQAKDIERTAEGVLSQYEGQGAEKFMEANAEWRTKFTQHLESLGALRDRIKITHGNYLDARTKNREMFPGAYS</sequence>
<reference evidence="3" key="1">
    <citation type="journal article" date="2017" name="Genome Announc.">
        <title>Complete Genome Sequence of Mycobacterium stephanolepidis.</title>
        <authorList>
            <person name="Fukano H."/>
            <person name="Yoshida M."/>
            <person name="Katayama Y."/>
            <person name="Omatsu T."/>
            <person name="Mizutani T."/>
            <person name="Kurata O."/>
            <person name="Wada S."/>
            <person name="Hoshino Y."/>
        </authorList>
    </citation>
    <scope>NUCLEOTIDE SEQUENCE [LARGE SCALE GENOMIC DNA]</scope>
    <source>
        <strain evidence="3">NJB0901</strain>
    </source>
</reference>